<sequence length="209" mass="21762">MASWTPINSPKPKPAKNMTSTPKSAKKAQSLAGGSPAVGGEKLTDRELLILSKAWGCMKTQPEIDMPKLASELGMTNVGSATNAWGRIKKKLFSGVMDSPGGVGSGGGGGRKRGRAAAADDDDDDDDRDDEQTPTKKSKPASRAGRKPGRKAKTPAAAADENADDSDDENPKKEAKAEEGYIKPEKKDDDHEEHGAGGDDGEGDMAGTA</sequence>
<feature type="region of interest" description="Disordered" evidence="1">
    <location>
        <begin position="94"/>
        <end position="209"/>
    </location>
</feature>
<feature type="region of interest" description="Disordered" evidence="1">
    <location>
        <begin position="1"/>
        <end position="44"/>
    </location>
</feature>
<evidence type="ECO:0000313" key="2">
    <source>
        <dbReference type="EMBL" id="QBZ63013.1"/>
    </source>
</evidence>
<feature type="compositionally biased region" description="Basic and acidic residues" evidence="1">
    <location>
        <begin position="169"/>
        <end position="197"/>
    </location>
</feature>
<feature type="compositionally biased region" description="Basic residues" evidence="1">
    <location>
        <begin position="136"/>
        <end position="153"/>
    </location>
</feature>
<dbReference type="EMBL" id="CP034208">
    <property type="protein sequence ID" value="QBZ63013.1"/>
    <property type="molecule type" value="Genomic_DNA"/>
</dbReference>
<gene>
    <name evidence="2" type="ORF">PoMZ_11903</name>
</gene>
<evidence type="ECO:0000313" key="3">
    <source>
        <dbReference type="Proteomes" id="UP000294847"/>
    </source>
</evidence>
<accession>A0A4P7NLH7</accession>
<evidence type="ECO:0000256" key="1">
    <source>
        <dbReference type="SAM" id="MobiDB-lite"/>
    </source>
</evidence>
<proteinExistence type="predicted"/>
<reference evidence="2 3" key="1">
    <citation type="journal article" date="2019" name="Mol. Biol. Evol.">
        <title>Blast fungal genomes show frequent chromosomal changes, gene gains and losses, and effector gene turnover.</title>
        <authorList>
            <person name="Gomez Luciano L.B."/>
            <person name="Jason Tsai I."/>
            <person name="Chuma I."/>
            <person name="Tosa Y."/>
            <person name="Chen Y.H."/>
            <person name="Li J.Y."/>
            <person name="Li M.Y."/>
            <person name="Jade Lu M.Y."/>
            <person name="Nakayashiki H."/>
            <person name="Li W.H."/>
        </authorList>
    </citation>
    <scope>NUCLEOTIDE SEQUENCE [LARGE SCALE GENOMIC DNA]</scope>
    <source>
        <strain evidence="2">MZ5-1-6</strain>
    </source>
</reference>
<dbReference type="AlphaFoldDB" id="A0A4P7NLH7"/>
<feature type="compositionally biased region" description="Acidic residues" evidence="1">
    <location>
        <begin position="119"/>
        <end position="132"/>
    </location>
</feature>
<organism evidence="2 3">
    <name type="scientific">Pyricularia oryzae</name>
    <name type="common">Rice blast fungus</name>
    <name type="synonym">Magnaporthe oryzae</name>
    <dbReference type="NCBI Taxonomy" id="318829"/>
    <lineage>
        <taxon>Eukaryota</taxon>
        <taxon>Fungi</taxon>
        <taxon>Dikarya</taxon>
        <taxon>Ascomycota</taxon>
        <taxon>Pezizomycotina</taxon>
        <taxon>Sordariomycetes</taxon>
        <taxon>Sordariomycetidae</taxon>
        <taxon>Magnaporthales</taxon>
        <taxon>Pyriculariaceae</taxon>
        <taxon>Pyricularia</taxon>
    </lineage>
</organism>
<name>A0A4P7NLH7_PYROR</name>
<dbReference type="Proteomes" id="UP000294847">
    <property type="component" value="Chromosome 5"/>
</dbReference>
<dbReference type="OMA" id="TNAWGRI"/>
<protein>
    <submittedName>
        <fullName evidence="2">Uncharacterized protein</fullName>
    </submittedName>
</protein>